<dbReference type="EMBL" id="FP475956">
    <property type="protein sequence ID" value="CAZ89599.1"/>
    <property type="molecule type" value="Genomic_DNA"/>
</dbReference>
<dbReference type="RefSeq" id="WP_013106872.1">
    <property type="nucleotide sequence ID" value="NC_014145.1"/>
</dbReference>
<dbReference type="EMBL" id="JAFKMR010000023">
    <property type="protein sequence ID" value="MBN8745033.1"/>
    <property type="molecule type" value="Genomic_DNA"/>
</dbReference>
<dbReference type="Proteomes" id="UP000664800">
    <property type="component" value="Unassembled WGS sequence"/>
</dbReference>
<dbReference type="InterPro" id="IPR021344">
    <property type="entry name" value="DUF2970"/>
</dbReference>
<protein>
    <submittedName>
        <fullName evidence="3">DUF2970 domain-containing protein</fullName>
    </submittedName>
</protein>
<gene>
    <name evidence="2" type="ordered locus">THI_2994</name>
    <name evidence="3" type="ORF">J0I24_12085</name>
</gene>
<keyword evidence="1" id="KW-1133">Transmembrane helix</keyword>
<dbReference type="OrthoDB" id="8657357at2"/>
<reference evidence="3" key="4">
    <citation type="submission" date="2021-02" db="EMBL/GenBank/DDBJ databases">
        <title>Thiocyanate and organic carbon inputs drive convergent selection for specific autotrophic Afipia and Thiobacillus strains within complex microbiomes.</title>
        <authorList>
            <person name="Huddy R.J."/>
            <person name="Sachdeva R."/>
            <person name="Kadzinga F."/>
            <person name="Kantor R.S."/>
            <person name="Harrison S.T.L."/>
            <person name="Banfield J.F."/>
        </authorList>
    </citation>
    <scope>NUCLEOTIDE SEQUENCE</scope>
    <source>
        <strain evidence="3">SCN18_13_7_16_R3_B_64_19</strain>
    </source>
</reference>
<feature type="transmembrane region" description="Helical" evidence="1">
    <location>
        <begin position="41"/>
        <end position="64"/>
    </location>
</feature>
<dbReference type="HOGENOM" id="CLU_180692_1_0_4"/>
<dbReference type="Proteomes" id="UP000002372">
    <property type="component" value="Chromosome"/>
</dbReference>
<evidence type="ECO:0000313" key="3">
    <source>
        <dbReference type="EMBL" id="MBN8745033.1"/>
    </source>
</evidence>
<accession>D6CM21</accession>
<dbReference type="KEGG" id="thi:THI_2994"/>
<reference key="1">
    <citation type="submission" date="2009-07" db="EMBL/GenBank/DDBJ databases">
        <authorList>
            <person name="Genoscope - CEA"/>
        </authorList>
    </citation>
    <scope>NUCLEOTIDE SEQUENCE</scope>
    <source>
        <strain>3As</strain>
    </source>
</reference>
<evidence type="ECO:0000256" key="1">
    <source>
        <dbReference type="SAM" id="Phobius"/>
    </source>
</evidence>
<sequence>MSSPSQPSFLRALVAVLWSFAGIRKSSERSKDFQNAKPEHIIAAGLLAALVFVVGLILIVNLVISSAART</sequence>
<dbReference type="AlphaFoldDB" id="D6CM21"/>
<proteinExistence type="predicted"/>
<reference evidence="4" key="2">
    <citation type="journal article" date="2010" name="PLoS Genet.">
        <title>Structure, function, and evolution of the Thiomonas spp. genome.</title>
        <authorList>
            <person name="Arsene-Ploetze F."/>
            <person name="Koechler S."/>
            <person name="Marchal M."/>
            <person name="Coppee J.Y."/>
            <person name="Chandler M."/>
            <person name="Bonnefoy V."/>
            <person name="Brochier-Armanet C."/>
            <person name="Barakat M."/>
            <person name="Barbe V."/>
            <person name="Battaglia-Brunet F."/>
            <person name="Bruneel O."/>
            <person name="Bryan C.G."/>
            <person name="Cleiss-Arnold J."/>
            <person name="Cruveiller S."/>
            <person name="Erhardt M."/>
            <person name="Heinrich-Salmeron A."/>
            <person name="Hommais F."/>
            <person name="Joulian C."/>
            <person name="Krin E."/>
            <person name="Lieutaud A."/>
            <person name="Lievremont D."/>
            <person name="Michel C."/>
            <person name="Muller D."/>
            <person name="Ortet P."/>
            <person name="Proux C."/>
            <person name="Siguier P."/>
            <person name="Roche D."/>
            <person name="Rouy Z."/>
            <person name="Salvignol G."/>
            <person name="Slyemi D."/>
            <person name="Talla E."/>
            <person name="Weiss S."/>
            <person name="Weissenbach J."/>
            <person name="Medigue C."/>
            <person name="Bertin P.N."/>
        </authorList>
    </citation>
    <scope>NUCLEOTIDE SEQUENCE [LARGE SCALE GENOMIC DNA]</scope>
    <source>
        <strain evidence="4">DSM 22701 / CIP 110005 / 3As</strain>
    </source>
</reference>
<keyword evidence="1" id="KW-0472">Membrane</keyword>
<dbReference type="Pfam" id="PF11174">
    <property type="entry name" value="DUF2970"/>
    <property type="match status" value="1"/>
</dbReference>
<evidence type="ECO:0000313" key="4">
    <source>
        <dbReference type="Proteomes" id="UP000002372"/>
    </source>
</evidence>
<organism evidence="2 4">
    <name type="scientific">Thiomonas arsenitoxydans (strain DSM 22701 / CIP 110005 / 3As)</name>
    <dbReference type="NCBI Taxonomy" id="426114"/>
    <lineage>
        <taxon>Bacteria</taxon>
        <taxon>Pseudomonadati</taxon>
        <taxon>Pseudomonadota</taxon>
        <taxon>Betaproteobacteria</taxon>
        <taxon>Burkholderiales</taxon>
        <taxon>Thiomonas</taxon>
    </lineage>
</organism>
<keyword evidence="1" id="KW-0812">Transmembrane</keyword>
<evidence type="ECO:0000313" key="2">
    <source>
        <dbReference type="EMBL" id="CAZ89599.1"/>
    </source>
</evidence>
<name>D6CM21_THIA3</name>
<reference evidence="2" key="3">
    <citation type="submission" date="2010-07" db="EMBL/GenBank/DDBJ databases">
        <authorList>
            <person name="Genoscope - CEA"/>
        </authorList>
    </citation>
    <scope>NUCLEOTIDE SEQUENCE</scope>
    <source>
        <strain evidence="2">3As</strain>
    </source>
</reference>
<dbReference type="eggNOG" id="ENOG5033AS4">
    <property type="taxonomic scope" value="Bacteria"/>
</dbReference>